<protein>
    <recommendedName>
        <fullName evidence="4">Lipoprotein</fullName>
    </recommendedName>
</protein>
<evidence type="ECO:0000313" key="3">
    <source>
        <dbReference type="Proteomes" id="UP001179121"/>
    </source>
</evidence>
<feature type="chain" id="PRO_5041714362" description="Lipoprotein" evidence="1">
    <location>
        <begin position="30"/>
        <end position="186"/>
    </location>
</feature>
<evidence type="ECO:0000256" key="1">
    <source>
        <dbReference type="SAM" id="SignalP"/>
    </source>
</evidence>
<dbReference type="Proteomes" id="UP001179121">
    <property type="component" value="Chromosome"/>
</dbReference>
<keyword evidence="1" id="KW-0732">Signal</keyword>
<reference evidence="2" key="1">
    <citation type="submission" date="2022-10" db="EMBL/GenBank/DDBJ databases">
        <authorList>
            <person name="Koch H."/>
        </authorList>
    </citation>
    <scope>NUCLEOTIDE SEQUENCE</scope>
    <source>
        <strain evidence="2">DNF</strain>
    </source>
</reference>
<proteinExistence type="predicted"/>
<organism evidence="2 3">
    <name type="scientific">Nitrospira tepida</name>
    <dbReference type="NCBI Taxonomy" id="2973512"/>
    <lineage>
        <taxon>Bacteria</taxon>
        <taxon>Pseudomonadati</taxon>
        <taxon>Nitrospirota</taxon>
        <taxon>Nitrospiria</taxon>
        <taxon>Nitrospirales</taxon>
        <taxon>Nitrospiraceae</taxon>
        <taxon>Nitrospira</taxon>
    </lineage>
</organism>
<evidence type="ECO:0008006" key="4">
    <source>
        <dbReference type="Google" id="ProtNLM"/>
    </source>
</evidence>
<dbReference type="RefSeq" id="WP_289268430.1">
    <property type="nucleotide sequence ID" value="NZ_OX365700.1"/>
</dbReference>
<name>A0AA86MYR1_9BACT</name>
<dbReference type="AlphaFoldDB" id="A0AA86MYR1"/>
<gene>
    <name evidence="2" type="ORF">DNFV4_01940</name>
</gene>
<evidence type="ECO:0000313" key="2">
    <source>
        <dbReference type="EMBL" id="CAI4031519.1"/>
    </source>
</evidence>
<dbReference type="KEGG" id="nti:DNFV4_01940"/>
<sequence>MFVRKGKRAVGRIALGAFLWLCSACSSLPGTTLPSESASPHPHLRHARLYLAAADYRRAIDACLEEVRARPSVASYVYLTYVYHALDAYLDDLAKKDQWVGIEQLALSLAGDRPEQLLDPPDILARVAKELIHTSVQKQSDITAAMASRLDAAEVRRLWEEQTAWRRAHPQDWWRSAPEAWRWDSP</sequence>
<keyword evidence="3" id="KW-1185">Reference proteome</keyword>
<feature type="signal peptide" evidence="1">
    <location>
        <begin position="1"/>
        <end position="29"/>
    </location>
</feature>
<dbReference type="EMBL" id="OX365700">
    <property type="protein sequence ID" value="CAI4031519.1"/>
    <property type="molecule type" value="Genomic_DNA"/>
</dbReference>
<accession>A0AA86MYR1</accession>